<accession>A0ABU7WLR2</accession>
<keyword evidence="2" id="KW-1185">Reference proteome</keyword>
<reference evidence="1 2" key="1">
    <citation type="submission" date="2023-08" db="EMBL/GenBank/DDBJ databases">
        <authorList>
            <person name="Sharma P."/>
            <person name="Verma V."/>
            <person name="Mohan M.K."/>
            <person name="Dubey A.K."/>
        </authorList>
    </citation>
    <scope>NUCLEOTIDE SEQUENCE [LARGE SCALE GENOMIC DNA]</scope>
    <source>
        <strain evidence="1 2">ADP4</strain>
    </source>
</reference>
<comment type="caution">
    <text evidence="1">The sequence shown here is derived from an EMBL/GenBank/DDBJ whole genome shotgun (WGS) entry which is preliminary data.</text>
</comment>
<gene>
    <name evidence="1" type="ORF">RB636_02025</name>
</gene>
<protein>
    <submittedName>
        <fullName evidence="1">Uncharacterized protein</fullName>
    </submittedName>
</protein>
<organism evidence="1 2">
    <name type="scientific">Streptomyces chrestomyceticus</name>
    <dbReference type="NCBI Taxonomy" id="68185"/>
    <lineage>
        <taxon>Bacteria</taxon>
        <taxon>Bacillati</taxon>
        <taxon>Actinomycetota</taxon>
        <taxon>Actinomycetes</taxon>
        <taxon>Kitasatosporales</taxon>
        <taxon>Streptomycetaceae</taxon>
        <taxon>Streptomyces</taxon>
    </lineage>
</organism>
<evidence type="ECO:0000313" key="2">
    <source>
        <dbReference type="Proteomes" id="UP001348265"/>
    </source>
</evidence>
<dbReference type="EMBL" id="JAVFKM010000001">
    <property type="protein sequence ID" value="MEF3111984.1"/>
    <property type="molecule type" value="Genomic_DNA"/>
</dbReference>
<name>A0ABU7WLR2_9ACTN</name>
<proteinExistence type="predicted"/>
<dbReference type="Proteomes" id="UP001348265">
    <property type="component" value="Unassembled WGS sequence"/>
</dbReference>
<dbReference type="RefSeq" id="WP_331785098.1">
    <property type="nucleotide sequence ID" value="NZ_JAVFKM010000001.1"/>
</dbReference>
<evidence type="ECO:0000313" key="1">
    <source>
        <dbReference type="EMBL" id="MEF3111984.1"/>
    </source>
</evidence>
<sequence length="42" mass="4449">MKSLLLLSVLLIVFAVPTAGVRTFGSALAVPGAALVRRRPWT</sequence>